<name>I4C220_DESTA</name>
<evidence type="ECO:0000313" key="2">
    <source>
        <dbReference type="EMBL" id="AFM23611.1"/>
    </source>
</evidence>
<sequence>MTPLERVATALQHKEPDRVPVAPLVCGASRRVYGVTYAEWSQDGEIMAKSMLQAQELIGFDGILTLVDLSVEAADFGQEMIFPVEDTAHPNYDNPMIKSPDDYEKIERIDPTKGPRMKEMLKYCDILMTERGSTVPVMGFVYGPLGILSMMRGAETLFRDCMKHKEAVIKGMEIVTDVLVDYIKAMTKTGVHAVVLDTLFASNTIMSKKLWMQTEAPFTKRLADAIREGGAMVMVHNCGNGVHFDTQMEMMQPVAISYAYTPDGCADMADTKRQWGDKTTLCGYISPAQYMFLGTPDQVKEECKREIQELGQGGGFILATGCEFPPNGSLMNAIAMVEAAELYGRYPLKFD</sequence>
<gene>
    <name evidence="2" type="ordered locus">Desti_0890</name>
</gene>
<dbReference type="AlphaFoldDB" id="I4C220"/>
<proteinExistence type="predicted"/>
<dbReference type="SUPFAM" id="SSF51726">
    <property type="entry name" value="UROD/MetE-like"/>
    <property type="match status" value="1"/>
</dbReference>
<dbReference type="PANTHER" id="PTHR47099">
    <property type="entry name" value="METHYLCOBAMIDE:COM METHYLTRANSFERASE MTBA"/>
    <property type="match status" value="1"/>
</dbReference>
<dbReference type="KEGG" id="dti:Desti_0890"/>
<dbReference type="EMBL" id="CP003360">
    <property type="protein sequence ID" value="AFM23611.1"/>
    <property type="molecule type" value="Genomic_DNA"/>
</dbReference>
<dbReference type="Gene3D" id="3.20.20.210">
    <property type="match status" value="1"/>
</dbReference>
<dbReference type="GO" id="GO:0006779">
    <property type="term" value="P:porphyrin-containing compound biosynthetic process"/>
    <property type="evidence" value="ECO:0007669"/>
    <property type="project" value="InterPro"/>
</dbReference>
<protein>
    <submittedName>
        <fullName evidence="2">Uroporphyrinogen-III decarboxylase</fullName>
    </submittedName>
</protein>
<evidence type="ECO:0000313" key="3">
    <source>
        <dbReference type="Proteomes" id="UP000006055"/>
    </source>
</evidence>
<accession>I4C220</accession>
<feature type="domain" description="Uroporphyrinogen decarboxylase (URO-D)" evidence="1">
    <location>
        <begin position="3"/>
        <end position="341"/>
    </location>
</feature>
<dbReference type="InterPro" id="IPR052024">
    <property type="entry name" value="Methanogen_methyltrans"/>
</dbReference>
<dbReference type="InterPro" id="IPR038071">
    <property type="entry name" value="UROD/MetE-like_sf"/>
</dbReference>
<dbReference type="RefSeq" id="WP_014808767.1">
    <property type="nucleotide sequence ID" value="NC_018025.1"/>
</dbReference>
<dbReference type="STRING" id="706587.Desti_0890"/>
<dbReference type="PATRIC" id="fig|706587.4.peg.1012"/>
<evidence type="ECO:0000259" key="1">
    <source>
        <dbReference type="Pfam" id="PF01208"/>
    </source>
</evidence>
<keyword evidence="3" id="KW-1185">Reference proteome</keyword>
<dbReference type="PANTHER" id="PTHR47099:SF1">
    <property type="entry name" value="METHYLCOBAMIDE:COM METHYLTRANSFERASE MTBA"/>
    <property type="match status" value="1"/>
</dbReference>
<dbReference type="CDD" id="cd03465">
    <property type="entry name" value="URO-D_like"/>
    <property type="match status" value="1"/>
</dbReference>
<organism evidence="2 3">
    <name type="scientific">Desulfomonile tiedjei (strain ATCC 49306 / DSM 6799 / DCB-1)</name>
    <dbReference type="NCBI Taxonomy" id="706587"/>
    <lineage>
        <taxon>Bacteria</taxon>
        <taxon>Pseudomonadati</taxon>
        <taxon>Thermodesulfobacteriota</taxon>
        <taxon>Desulfomonilia</taxon>
        <taxon>Desulfomonilales</taxon>
        <taxon>Desulfomonilaceae</taxon>
        <taxon>Desulfomonile</taxon>
    </lineage>
</organism>
<dbReference type="eggNOG" id="COG0407">
    <property type="taxonomic scope" value="Bacteria"/>
</dbReference>
<dbReference type="GO" id="GO:0004853">
    <property type="term" value="F:uroporphyrinogen decarboxylase activity"/>
    <property type="evidence" value="ECO:0007669"/>
    <property type="project" value="InterPro"/>
</dbReference>
<dbReference type="InterPro" id="IPR000257">
    <property type="entry name" value="Uroporphyrinogen_deCOase"/>
</dbReference>
<dbReference type="Proteomes" id="UP000006055">
    <property type="component" value="Chromosome"/>
</dbReference>
<reference evidence="3" key="1">
    <citation type="submission" date="2012-06" db="EMBL/GenBank/DDBJ databases">
        <title>Complete sequence of chromosome of Desulfomonile tiedjei DSM 6799.</title>
        <authorList>
            <person name="Lucas S."/>
            <person name="Copeland A."/>
            <person name="Lapidus A."/>
            <person name="Glavina del Rio T."/>
            <person name="Dalin E."/>
            <person name="Tice H."/>
            <person name="Bruce D."/>
            <person name="Goodwin L."/>
            <person name="Pitluck S."/>
            <person name="Peters L."/>
            <person name="Ovchinnikova G."/>
            <person name="Zeytun A."/>
            <person name="Lu M."/>
            <person name="Kyrpides N."/>
            <person name="Mavromatis K."/>
            <person name="Ivanova N."/>
            <person name="Brettin T."/>
            <person name="Detter J.C."/>
            <person name="Han C."/>
            <person name="Larimer F."/>
            <person name="Land M."/>
            <person name="Hauser L."/>
            <person name="Markowitz V."/>
            <person name="Cheng J.-F."/>
            <person name="Hugenholtz P."/>
            <person name="Woyke T."/>
            <person name="Wu D."/>
            <person name="Spring S."/>
            <person name="Schroeder M."/>
            <person name="Brambilla E."/>
            <person name="Klenk H.-P."/>
            <person name="Eisen J.A."/>
        </authorList>
    </citation>
    <scope>NUCLEOTIDE SEQUENCE [LARGE SCALE GENOMIC DNA]</scope>
    <source>
        <strain evidence="3">ATCC 49306 / DSM 6799 / DCB-1</strain>
    </source>
</reference>
<dbReference type="OrthoDB" id="1914371at2"/>
<dbReference type="Pfam" id="PF01208">
    <property type="entry name" value="URO-D"/>
    <property type="match status" value="1"/>
</dbReference>
<dbReference type="HOGENOM" id="CLU_040933_2_0_7"/>